<name>A0A6G1IJ72_9PLEO</name>
<dbReference type="Proteomes" id="UP000799291">
    <property type="component" value="Unassembled WGS sequence"/>
</dbReference>
<dbReference type="OrthoDB" id="3358371at2759"/>
<dbReference type="Gene3D" id="3.40.50.720">
    <property type="entry name" value="NAD(P)-binding Rossmann-like Domain"/>
    <property type="match status" value="1"/>
</dbReference>
<dbReference type="EMBL" id="MU005614">
    <property type="protein sequence ID" value="KAF2678185.1"/>
    <property type="molecule type" value="Genomic_DNA"/>
</dbReference>
<dbReference type="InterPro" id="IPR008030">
    <property type="entry name" value="NmrA-like"/>
</dbReference>
<comment type="similarity">
    <text evidence="1">Belongs to the NmrA-type oxidoreductase family.</text>
</comment>
<evidence type="ECO:0000313" key="5">
    <source>
        <dbReference type="Proteomes" id="UP000799291"/>
    </source>
</evidence>
<dbReference type="Pfam" id="PF05368">
    <property type="entry name" value="NmrA"/>
    <property type="match status" value="1"/>
</dbReference>
<sequence>MSEKIIAIVGVTGNQGGSVAALFSQLAGWQVRGLTRDPTKPSATALQSQGIEVVATDLNDTESLKKAFAGATVIFAITDFWQHIQDPSAHALAQSRGVTINEIAYEQEVRQGKNIVDAAAANVETLTHFILGTLNSSKKLSKGKITFNLHFDAKWEAVEYCKSAYPQLWAKTSLLQLGIFASNWKSGMAVPRKGEDGRYKLQIAMSGDRNFPMVDVNKDTGTFVRMLLSLPPNTNLMGCGSLLSWNTYCAIWSRVNNVPVDFEKIDGSVLEQTLGTVGREFADMFRYIEAFGYDGGDEGVVYPWEVRERFGVEVEGKWTTVEEYVEGEDWSSVL</sequence>
<evidence type="ECO:0000256" key="2">
    <source>
        <dbReference type="ARBA" id="ARBA00022857"/>
    </source>
</evidence>
<gene>
    <name evidence="4" type="ORF">K458DRAFT_349034</name>
</gene>
<organism evidence="4 5">
    <name type="scientific">Lentithecium fluviatile CBS 122367</name>
    <dbReference type="NCBI Taxonomy" id="1168545"/>
    <lineage>
        <taxon>Eukaryota</taxon>
        <taxon>Fungi</taxon>
        <taxon>Dikarya</taxon>
        <taxon>Ascomycota</taxon>
        <taxon>Pezizomycotina</taxon>
        <taxon>Dothideomycetes</taxon>
        <taxon>Pleosporomycetidae</taxon>
        <taxon>Pleosporales</taxon>
        <taxon>Massarineae</taxon>
        <taxon>Lentitheciaceae</taxon>
        <taxon>Lentithecium</taxon>
    </lineage>
</organism>
<dbReference type="InterPro" id="IPR036291">
    <property type="entry name" value="NAD(P)-bd_dom_sf"/>
</dbReference>
<feature type="domain" description="NmrA-like" evidence="3">
    <location>
        <begin position="3"/>
        <end position="325"/>
    </location>
</feature>
<dbReference type="PANTHER" id="PTHR42748:SF26">
    <property type="entry name" value="NMRA-LIKE DOMAIN-CONTAINING PROTEIN"/>
    <property type="match status" value="1"/>
</dbReference>
<dbReference type="InterPro" id="IPR051164">
    <property type="entry name" value="NmrA-like_oxidored"/>
</dbReference>
<dbReference type="Gene3D" id="3.90.25.10">
    <property type="entry name" value="UDP-galactose 4-epimerase, domain 1"/>
    <property type="match status" value="1"/>
</dbReference>
<keyword evidence="5" id="KW-1185">Reference proteome</keyword>
<evidence type="ECO:0000259" key="3">
    <source>
        <dbReference type="Pfam" id="PF05368"/>
    </source>
</evidence>
<keyword evidence="2" id="KW-0521">NADP</keyword>
<dbReference type="AlphaFoldDB" id="A0A6G1IJ72"/>
<accession>A0A6G1IJ72</accession>
<protein>
    <submittedName>
        <fullName evidence="4">NAD(P)-binding protein</fullName>
    </submittedName>
</protein>
<dbReference type="PANTHER" id="PTHR42748">
    <property type="entry name" value="NITROGEN METABOLITE REPRESSION PROTEIN NMRA FAMILY MEMBER"/>
    <property type="match status" value="1"/>
</dbReference>
<evidence type="ECO:0000256" key="1">
    <source>
        <dbReference type="ARBA" id="ARBA00006328"/>
    </source>
</evidence>
<evidence type="ECO:0000313" key="4">
    <source>
        <dbReference type="EMBL" id="KAF2678185.1"/>
    </source>
</evidence>
<dbReference type="CDD" id="cd05251">
    <property type="entry name" value="NmrA_like_SDR_a"/>
    <property type="match status" value="1"/>
</dbReference>
<reference evidence="4" key="1">
    <citation type="journal article" date="2020" name="Stud. Mycol.">
        <title>101 Dothideomycetes genomes: a test case for predicting lifestyles and emergence of pathogens.</title>
        <authorList>
            <person name="Haridas S."/>
            <person name="Albert R."/>
            <person name="Binder M."/>
            <person name="Bloem J."/>
            <person name="Labutti K."/>
            <person name="Salamov A."/>
            <person name="Andreopoulos B."/>
            <person name="Baker S."/>
            <person name="Barry K."/>
            <person name="Bills G."/>
            <person name="Bluhm B."/>
            <person name="Cannon C."/>
            <person name="Castanera R."/>
            <person name="Culley D."/>
            <person name="Daum C."/>
            <person name="Ezra D."/>
            <person name="Gonzalez J."/>
            <person name="Henrissat B."/>
            <person name="Kuo A."/>
            <person name="Liang C."/>
            <person name="Lipzen A."/>
            <person name="Lutzoni F."/>
            <person name="Magnuson J."/>
            <person name="Mondo S."/>
            <person name="Nolan M."/>
            <person name="Ohm R."/>
            <person name="Pangilinan J."/>
            <person name="Park H.-J."/>
            <person name="Ramirez L."/>
            <person name="Alfaro M."/>
            <person name="Sun H."/>
            <person name="Tritt A."/>
            <person name="Yoshinaga Y."/>
            <person name="Zwiers L.-H."/>
            <person name="Turgeon B."/>
            <person name="Goodwin S."/>
            <person name="Spatafora J."/>
            <person name="Crous P."/>
            <person name="Grigoriev I."/>
        </authorList>
    </citation>
    <scope>NUCLEOTIDE SEQUENCE</scope>
    <source>
        <strain evidence="4">CBS 122367</strain>
    </source>
</reference>
<dbReference type="GO" id="GO:0005634">
    <property type="term" value="C:nucleus"/>
    <property type="evidence" value="ECO:0007669"/>
    <property type="project" value="TreeGrafter"/>
</dbReference>
<proteinExistence type="inferred from homology"/>
<dbReference type="SUPFAM" id="SSF51735">
    <property type="entry name" value="NAD(P)-binding Rossmann-fold domains"/>
    <property type="match status" value="1"/>
</dbReference>